<name>A0ACA9N6N6_9GLOM</name>
<protein>
    <submittedName>
        <fullName evidence="1">10296_t:CDS:1</fullName>
    </submittedName>
</protein>
<accession>A0ACA9N6N6</accession>
<reference evidence="1" key="1">
    <citation type="submission" date="2021-06" db="EMBL/GenBank/DDBJ databases">
        <authorList>
            <person name="Kallberg Y."/>
            <person name="Tangrot J."/>
            <person name="Rosling A."/>
        </authorList>
    </citation>
    <scope>NUCLEOTIDE SEQUENCE</scope>
    <source>
        <strain evidence="1">AU212A</strain>
    </source>
</reference>
<comment type="caution">
    <text evidence="1">The sequence shown here is derived from an EMBL/GenBank/DDBJ whole genome shotgun (WGS) entry which is preliminary data.</text>
</comment>
<sequence>EYKLNQSLPKNNKSSLEPPVNIDNNSSQELDSMKKSQELISKIISNEVQEIQTQENIVDQCSQVEDQEMIETCYNDHEGVQEVHITSEEGFTSVTVLGYKITAQGAIVQYFWKATILKLQKQIKKLLLCIWIKLLTENSLWARAERLISEGAIRNSRHLVTPSAYIKIPNDLDEMFADQYP</sequence>
<organism evidence="1 2">
    <name type="scientific">Scutellospora calospora</name>
    <dbReference type="NCBI Taxonomy" id="85575"/>
    <lineage>
        <taxon>Eukaryota</taxon>
        <taxon>Fungi</taxon>
        <taxon>Fungi incertae sedis</taxon>
        <taxon>Mucoromycota</taxon>
        <taxon>Glomeromycotina</taxon>
        <taxon>Glomeromycetes</taxon>
        <taxon>Diversisporales</taxon>
        <taxon>Gigasporaceae</taxon>
        <taxon>Scutellospora</taxon>
    </lineage>
</organism>
<gene>
    <name evidence="1" type="ORF">SCALOS_LOCUS8168</name>
</gene>
<dbReference type="Proteomes" id="UP000789860">
    <property type="component" value="Unassembled WGS sequence"/>
</dbReference>
<evidence type="ECO:0000313" key="2">
    <source>
        <dbReference type="Proteomes" id="UP000789860"/>
    </source>
</evidence>
<evidence type="ECO:0000313" key="1">
    <source>
        <dbReference type="EMBL" id="CAG8636652.1"/>
    </source>
</evidence>
<feature type="non-terminal residue" evidence="1">
    <location>
        <position position="1"/>
    </location>
</feature>
<dbReference type="EMBL" id="CAJVPM010020760">
    <property type="protein sequence ID" value="CAG8636652.1"/>
    <property type="molecule type" value="Genomic_DNA"/>
</dbReference>
<feature type="non-terminal residue" evidence="1">
    <location>
        <position position="181"/>
    </location>
</feature>
<proteinExistence type="predicted"/>
<keyword evidence="2" id="KW-1185">Reference proteome</keyword>